<accession>A0AA49Q823</accession>
<dbReference type="KEGG" id="pspc:Strain318_002761"/>
<feature type="transmembrane region" description="Helical" evidence="1">
    <location>
        <begin position="7"/>
        <end position="29"/>
    </location>
</feature>
<accession>A0AA49JWR5</accession>
<evidence type="ECO:0000313" key="2">
    <source>
        <dbReference type="EMBL" id="WKW13441.1"/>
    </source>
</evidence>
<dbReference type="AlphaFoldDB" id="A0AA49JWR5"/>
<keyword evidence="1" id="KW-0812">Transmembrane</keyword>
<evidence type="ECO:0000313" key="3">
    <source>
        <dbReference type="EMBL" id="WKW16348.1"/>
    </source>
</evidence>
<name>A0AA49JWR5_9BACT</name>
<dbReference type="EMBL" id="CP130612">
    <property type="protein sequence ID" value="WKW13441.1"/>
    <property type="molecule type" value="Genomic_DNA"/>
</dbReference>
<reference evidence="2" key="1">
    <citation type="submission" date="2023-07" db="EMBL/GenBank/DDBJ databases">
        <authorList>
            <person name="Haufschild T."/>
            <person name="Kallscheuer N."/>
            <person name="Hammer J."/>
            <person name="Kohn T."/>
            <person name="Kabuu M."/>
            <person name="Jogler M."/>
            <person name="Wohfarth N."/>
            <person name="Heuer A."/>
            <person name="Rohde M."/>
            <person name="van Teeseling M.C.F."/>
            <person name="Jogler C."/>
        </authorList>
    </citation>
    <scope>NUCLEOTIDE SEQUENCE</scope>
    <source>
        <strain evidence="2">Strain 138</strain>
        <strain evidence="3">Strain 318</strain>
    </source>
</reference>
<sequence length="184" mass="20205">MQFLAELWLPILLSAVAVFILSALFHTVVPFHNNEWRGLSGEPAVLEALGKAAPTPGLYMMPFTTQEGMKDPEWQARMARGPVGFLTVMPNGMRPMGPMLAMSFVHNLVVAVFVGYVASHTVASDADYLAVFRVTGTITFMAYALGQIPDSVWFGRPWKSYGLIAMDAIAYALVTAGIFGWRWS</sequence>
<keyword evidence="1" id="KW-0472">Membrane</keyword>
<feature type="transmembrane region" description="Helical" evidence="1">
    <location>
        <begin position="160"/>
        <end position="181"/>
    </location>
</feature>
<organism evidence="2">
    <name type="scientific">Pseudogemmatithrix spongiicola</name>
    <dbReference type="NCBI Taxonomy" id="3062599"/>
    <lineage>
        <taxon>Bacteria</taxon>
        <taxon>Pseudomonadati</taxon>
        <taxon>Gemmatimonadota</taxon>
        <taxon>Gemmatimonadia</taxon>
        <taxon>Gemmatimonadales</taxon>
        <taxon>Gemmatimonadaceae</taxon>
        <taxon>Pseudogemmatithrix</taxon>
    </lineage>
</organism>
<keyword evidence="4" id="KW-1185">Reference proteome</keyword>
<dbReference type="Proteomes" id="UP001229955">
    <property type="component" value="Chromosome"/>
</dbReference>
<proteinExistence type="predicted"/>
<dbReference type="RefSeq" id="WP_367886297.1">
    <property type="nucleotide sequence ID" value="NZ_CP130612.1"/>
</dbReference>
<feature type="transmembrane region" description="Helical" evidence="1">
    <location>
        <begin position="130"/>
        <end position="148"/>
    </location>
</feature>
<keyword evidence="1" id="KW-1133">Transmembrane helix</keyword>
<evidence type="ECO:0000256" key="1">
    <source>
        <dbReference type="SAM" id="Phobius"/>
    </source>
</evidence>
<dbReference type="EMBL" id="CP130613">
    <property type="protein sequence ID" value="WKW16348.1"/>
    <property type="molecule type" value="Genomic_DNA"/>
</dbReference>
<protein>
    <submittedName>
        <fullName evidence="2">Uncharacterized protein</fullName>
    </submittedName>
</protein>
<evidence type="ECO:0000313" key="4">
    <source>
        <dbReference type="Proteomes" id="UP001229955"/>
    </source>
</evidence>
<feature type="transmembrane region" description="Helical" evidence="1">
    <location>
        <begin position="99"/>
        <end position="118"/>
    </location>
</feature>
<gene>
    <name evidence="2" type="ORF">Strain138_002761</name>
    <name evidence="3" type="ORF">Strain318_002761</name>
</gene>